<protein>
    <recommendedName>
        <fullName evidence="12">Polygalacturonase</fullName>
    </recommendedName>
</protein>
<evidence type="ECO:0000313" key="10">
    <source>
        <dbReference type="EMBL" id="ERN20214.1"/>
    </source>
</evidence>
<organism evidence="10 11">
    <name type="scientific">Amborella trichopoda</name>
    <dbReference type="NCBI Taxonomy" id="13333"/>
    <lineage>
        <taxon>Eukaryota</taxon>
        <taxon>Viridiplantae</taxon>
        <taxon>Streptophyta</taxon>
        <taxon>Embryophyta</taxon>
        <taxon>Tracheophyta</taxon>
        <taxon>Spermatophyta</taxon>
        <taxon>Magnoliopsida</taxon>
        <taxon>Amborellales</taxon>
        <taxon>Amborellaceae</taxon>
        <taxon>Amborella</taxon>
    </lineage>
</organism>
<keyword evidence="6 8" id="KW-0326">Glycosidase</keyword>
<evidence type="ECO:0000256" key="6">
    <source>
        <dbReference type="ARBA" id="ARBA00023295"/>
    </source>
</evidence>
<reference evidence="11" key="1">
    <citation type="journal article" date="2013" name="Science">
        <title>The Amborella genome and the evolution of flowering plants.</title>
        <authorList>
            <consortium name="Amborella Genome Project"/>
        </authorList>
    </citation>
    <scope>NUCLEOTIDE SEQUENCE [LARGE SCALE GENOMIC DNA]</scope>
</reference>
<comment type="subcellular location">
    <subcellularLocation>
        <location evidence="1">Secreted</location>
        <location evidence="1">Cell wall</location>
    </subcellularLocation>
</comment>
<dbReference type="EMBL" id="KI392060">
    <property type="protein sequence ID" value="ERN20214.1"/>
    <property type="molecule type" value="Genomic_DNA"/>
</dbReference>
<dbReference type="GO" id="GO:0005975">
    <property type="term" value="P:carbohydrate metabolic process"/>
    <property type="evidence" value="ECO:0007669"/>
    <property type="project" value="InterPro"/>
</dbReference>
<name>U5DCF5_AMBTC</name>
<dbReference type="AlphaFoldDB" id="U5DCF5"/>
<evidence type="ECO:0000256" key="9">
    <source>
        <dbReference type="SAM" id="SignalP"/>
    </source>
</evidence>
<dbReference type="PANTHER" id="PTHR31375">
    <property type="match status" value="1"/>
</dbReference>
<keyword evidence="11" id="KW-1185">Reference proteome</keyword>
<evidence type="ECO:0000256" key="7">
    <source>
        <dbReference type="ARBA" id="ARBA00023316"/>
    </source>
</evidence>
<evidence type="ECO:0000256" key="1">
    <source>
        <dbReference type="ARBA" id="ARBA00004191"/>
    </source>
</evidence>
<dbReference type="OMA" id="CSKMNPC"/>
<evidence type="ECO:0008006" key="12">
    <source>
        <dbReference type="Google" id="ProtNLM"/>
    </source>
</evidence>
<comment type="similarity">
    <text evidence="2 8">Belongs to the glycosyl hydrolase 28 family.</text>
</comment>
<dbReference type="eggNOG" id="ENOG502QRN7">
    <property type="taxonomic scope" value="Eukaryota"/>
</dbReference>
<feature type="signal peptide" evidence="9">
    <location>
        <begin position="1"/>
        <end position="24"/>
    </location>
</feature>
<evidence type="ECO:0000256" key="5">
    <source>
        <dbReference type="ARBA" id="ARBA00022801"/>
    </source>
</evidence>
<dbReference type="InterPro" id="IPR011050">
    <property type="entry name" value="Pectin_lyase_fold/virulence"/>
</dbReference>
<accession>U5DCF5</accession>
<evidence type="ECO:0000256" key="8">
    <source>
        <dbReference type="RuleBase" id="RU361169"/>
    </source>
</evidence>
<dbReference type="SMART" id="SM00710">
    <property type="entry name" value="PbH1"/>
    <property type="match status" value="3"/>
</dbReference>
<gene>
    <name evidence="10" type="ORF">AMTR_s00066p00135670</name>
</gene>
<dbReference type="InterPro" id="IPR006626">
    <property type="entry name" value="PbH1"/>
</dbReference>
<dbReference type="Gramene" id="ERN20214">
    <property type="protein sequence ID" value="ERN20214"/>
    <property type="gene ID" value="AMTR_s00066p00135670"/>
</dbReference>
<keyword evidence="7" id="KW-0961">Cell wall biogenesis/degradation</keyword>
<evidence type="ECO:0000256" key="3">
    <source>
        <dbReference type="ARBA" id="ARBA00022512"/>
    </source>
</evidence>
<evidence type="ECO:0000313" key="11">
    <source>
        <dbReference type="Proteomes" id="UP000017836"/>
    </source>
</evidence>
<dbReference type="STRING" id="13333.U5DCF5"/>
<dbReference type="Proteomes" id="UP000017836">
    <property type="component" value="Unassembled WGS sequence"/>
</dbReference>
<evidence type="ECO:0000256" key="4">
    <source>
        <dbReference type="ARBA" id="ARBA00022525"/>
    </source>
</evidence>
<dbReference type="FunFam" id="2.160.20.10:FF:000004">
    <property type="entry name" value="Pectin lyase-like superfamily protein"/>
    <property type="match status" value="1"/>
</dbReference>
<dbReference type="InterPro" id="IPR012334">
    <property type="entry name" value="Pectin_lyas_fold"/>
</dbReference>
<dbReference type="GO" id="GO:0071555">
    <property type="term" value="P:cell wall organization"/>
    <property type="evidence" value="ECO:0007669"/>
    <property type="project" value="UniProtKB-KW"/>
</dbReference>
<keyword evidence="4" id="KW-0964">Secreted</keyword>
<dbReference type="HOGENOM" id="CLU_016031_2_2_1"/>
<dbReference type="SUPFAM" id="SSF51126">
    <property type="entry name" value="Pectin lyase-like"/>
    <property type="match status" value="1"/>
</dbReference>
<dbReference type="InterPro" id="IPR000743">
    <property type="entry name" value="Glyco_hydro_28"/>
</dbReference>
<keyword evidence="5 8" id="KW-0378">Hydrolase</keyword>
<evidence type="ECO:0000256" key="2">
    <source>
        <dbReference type="ARBA" id="ARBA00008834"/>
    </source>
</evidence>
<dbReference type="GO" id="GO:0004650">
    <property type="term" value="F:polygalacturonase activity"/>
    <property type="evidence" value="ECO:0007669"/>
    <property type="project" value="InterPro"/>
</dbReference>
<proteinExistence type="inferred from homology"/>
<dbReference type="Gene3D" id="2.160.20.10">
    <property type="entry name" value="Single-stranded right-handed beta-helix, Pectin lyase-like"/>
    <property type="match status" value="1"/>
</dbReference>
<sequence>MEPLMDMKYVLLIILSLLFTLGSADTYVTQFGTKADGKSDDSEAFTKAWNSACNSDNSITLQVPAGNYLLYPTTFGGPCKSKKITINLEGNLLASADINKVEDESWLRFENVEGLEINGGVLDGKGARYWLCKEDGGDCHVGAKSLVFNKCKNVRVNNLTSMNSKMFHIVLDESEGVRVYGLKVRAPANSLNTDGIHVEGSSDVLIIDANIQTGDDCISIGPGTHDMWVEQVTCGPGHGISIGSLGQYLDEPGVQNVTVKNVVFHGTTNGLRIKTWARKSNGFVKEIVFDGVVMNDVENPIIIDQNYCPHGQDCPDQISGVQISGVTYKNVTGTSTTEVAMTFDCSASNPCREIELEDVDLTYKYQKAQASCIYAEGTAAGVVTPPSCL</sequence>
<dbReference type="Pfam" id="PF00295">
    <property type="entry name" value="Glyco_hydro_28"/>
    <property type="match status" value="1"/>
</dbReference>
<keyword evidence="3" id="KW-0134">Cell wall</keyword>
<feature type="chain" id="PRO_5004658723" description="Polygalacturonase" evidence="9">
    <location>
        <begin position="25"/>
        <end position="389"/>
    </location>
</feature>
<keyword evidence="9" id="KW-0732">Signal</keyword>